<dbReference type="EMBL" id="NAJM01000016">
    <property type="protein sequence ID" value="RVX71650.1"/>
    <property type="molecule type" value="Genomic_DNA"/>
</dbReference>
<dbReference type="CDD" id="cd05233">
    <property type="entry name" value="SDR_c"/>
    <property type="match status" value="1"/>
</dbReference>
<dbReference type="SUPFAM" id="SSF51735">
    <property type="entry name" value="NAD(P)-binding Rossmann-fold domains"/>
    <property type="match status" value="1"/>
</dbReference>
<evidence type="ECO:0000313" key="4">
    <source>
        <dbReference type="EMBL" id="RVX71650.1"/>
    </source>
</evidence>
<dbReference type="Pfam" id="PF23441">
    <property type="entry name" value="SDR"/>
    <property type="match status" value="1"/>
</dbReference>
<dbReference type="OrthoDB" id="294295at2759"/>
<gene>
    <name evidence="4" type="ORF">B0A52_03834</name>
</gene>
<dbReference type="PRINTS" id="PR00081">
    <property type="entry name" value="GDHRDH"/>
</dbReference>
<dbReference type="VEuPathDB" id="FungiDB:PV10_05803"/>
<sequence length="273" mass="29258">MTEHQQTSYAGKLAGKRILILGGTSGIGLAVAEASREFGATVVVSSSNATKIGTAVQKLNNVKCTINGIHAGFSDVQGYTCDLFNLKELETNLKTLFESATDRGRYKLDHIVYTAGNKVGSIPLADTDTEMITEHGVLRFYVPIIIGKLASHYMNSSPASSITLTSGVNNVKPVPGRVLMAGWGAGVEGVTRALAVDLRPIRVNCICPGPTRTELFNGFPDHILQPLLEKYSNSTMTRTIASPQDIAEAYLYCMRDTFIDGTVVHSSGGYLLA</sequence>
<protein>
    <submittedName>
        <fullName evidence="4">Uncharacterized protein</fullName>
    </submittedName>
</protein>
<comment type="similarity">
    <text evidence="1">Belongs to the short-chain dehydrogenases/reductases (SDR) family.</text>
</comment>
<keyword evidence="2" id="KW-0521">NADP</keyword>
<dbReference type="PANTHER" id="PTHR43477">
    <property type="entry name" value="DIHYDROANTICAPSIN 7-DEHYDROGENASE"/>
    <property type="match status" value="1"/>
</dbReference>
<evidence type="ECO:0000256" key="1">
    <source>
        <dbReference type="ARBA" id="ARBA00006484"/>
    </source>
</evidence>
<evidence type="ECO:0000256" key="2">
    <source>
        <dbReference type="ARBA" id="ARBA00022857"/>
    </source>
</evidence>
<name>A0A438N7A5_EXOME</name>
<accession>A0A438N7A5</accession>
<keyword evidence="3" id="KW-0560">Oxidoreductase</keyword>
<comment type="caution">
    <text evidence="4">The sequence shown here is derived from an EMBL/GenBank/DDBJ whole genome shotgun (WGS) entry which is preliminary data.</text>
</comment>
<proteinExistence type="inferred from homology"/>
<evidence type="ECO:0000313" key="5">
    <source>
        <dbReference type="Proteomes" id="UP000288859"/>
    </source>
</evidence>
<organism evidence="4 5">
    <name type="scientific">Exophiala mesophila</name>
    <name type="common">Black yeast-like fungus</name>
    <dbReference type="NCBI Taxonomy" id="212818"/>
    <lineage>
        <taxon>Eukaryota</taxon>
        <taxon>Fungi</taxon>
        <taxon>Dikarya</taxon>
        <taxon>Ascomycota</taxon>
        <taxon>Pezizomycotina</taxon>
        <taxon>Eurotiomycetes</taxon>
        <taxon>Chaetothyriomycetidae</taxon>
        <taxon>Chaetothyriales</taxon>
        <taxon>Herpotrichiellaceae</taxon>
        <taxon>Exophiala</taxon>
    </lineage>
</organism>
<dbReference type="InterPro" id="IPR002347">
    <property type="entry name" value="SDR_fam"/>
</dbReference>
<dbReference type="Proteomes" id="UP000288859">
    <property type="component" value="Unassembled WGS sequence"/>
</dbReference>
<evidence type="ECO:0000256" key="3">
    <source>
        <dbReference type="ARBA" id="ARBA00023002"/>
    </source>
</evidence>
<dbReference type="InterPro" id="IPR057571">
    <property type="entry name" value="SDR_PhqE-like"/>
</dbReference>
<dbReference type="AlphaFoldDB" id="A0A438N7A5"/>
<dbReference type="PANTHER" id="PTHR43477:SF1">
    <property type="entry name" value="DIHYDROANTICAPSIN 7-DEHYDROGENASE"/>
    <property type="match status" value="1"/>
</dbReference>
<reference evidence="4 5" key="1">
    <citation type="submission" date="2017-03" db="EMBL/GenBank/DDBJ databases">
        <title>Genomes of endolithic fungi from Antarctica.</title>
        <authorList>
            <person name="Coleine C."/>
            <person name="Masonjones S."/>
            <person name="Stajich J.E."/>
        </authorList>
    </citation>
    <scope>NUCLEOTIDE SEQUENCE [LARGE SCALE GENOMIC DNA]</scope>
    <source>
        <strain evidence="4 5">CCFEE 6314</strain>
    </source>
</reference>
<dbReference type="InterPro" id="IPR036291">
    <property type="entry name" value="NAD(P)-bd_dom_sf"/>
</dbReference>
<dbReference type="GO" id="GO:0016491">
    <property type="term" value="F:oxidoreductase activity"/>
    <property type="evidence" value="ECO:0007669"/>
    <property type="project" value="UniProtKB-KW"/>
</dbReference>
<dbReference type="Gene3D" id="3.40.50.720">
    <property type="entry name" value="NAD(P)-binding Rossmann-like Domain"/>
    <property type="match status" value="1"/>
</dbReference>
<dbReference type="InterPro" id="IPR051122">
    <property type="entry name" value="SDR_DHRS6-like"/>
</dbReference>